<dbReference type="Proteomes" id="UP000075902">
    <property type="component" value="Unassembled WGS sequence"/>
</dbReference>
<feature type="region of interest" description="Disordered" evidence="1">
    <location>
        <begin position="116"/>
        <end position="228"/>
    </location>
</feature>
<sequence length="559" mass="60253">RSNHRASVKLSPAVNVAVAANATTFPSTNPSHRDRCQPTVGSGATGAGDNDVNAHPTRCPKRFGSGSPEPNSCSQRYDANPYRTVTGESFRSPTPSPVPASSNVDVDYFKTNLTADKPRDASANSRAHHHFDHQWTGAPRDKSIDPSPCHSGAENSAPARSERGIEAVDTPSRAPSPPADYTRWARFENGNISPRATTPSPGRDLTANVRELSTPASSAPTTDPTRRQTRGEEIEDIFQQLNHSLKANAEDSEESAATKATLGQLVENVPVIERILDDLLTFSKQLLEQKQLLQERRESACGGDAAAAQQEAGAPKQRAENRAMAPRVEINDDNLINLLASDSSGGEEGNEMTPTIGDHDTPERTHSEGESKKCRANNGANNGNQPVGGELPPQREDPFTSVAIFNWNPLDVYQQQGLFMIDPRFALADMRAISPGPPPGTSSQSAPFPLPTVPEEMVDSVTDTEDQSQRRTGQETGVAAPKTSDWKVDACHNYCPAGVDPTVTAGSSNRQSGDNVDKIVQMNQVLHCNEPDHVRCSPAATPDSRQQRELTPTDEGTYH</sequence>
<evidence type="ECO:0000256" key="1">
    <source>
        <dbReference type="SAM" id="MobiDB-lite"/>
    </source>
</evidence>
<evidence type="ECO:0000313" key="3">
    <source>
        <dbReference type="Proteomes" id="UP000075902"/>
    </source>
</evidence>
<organism evidence="2 3">
    <name type="scientific">Anopheles melas</name>
    <dbReference type="NCBI Taxonomy" id="34690"/>
    <lineage>
        <taxon>Eukaryota</taxon>
        <taxon>Metazoa</taxon>
        <taxon>Ecdysozoa</taxon>
        <taxon>Arthropoda</taxon>
        <taxon>Hexapoda</taxon>
        <taxon>Insecta</taxon>
        <taxon>Pterygota</taxon>
        <taxon>Neoptera</taxon>
        <taxon>Endopterygota</taxon>
        <taxon>Diptera</taxon>
        <taxon>Nematocera</taxon>
        <taxon>Culicoidea</taxon>
        <taxon>Culicidae</taxon>
        <taxon>Anophelinae</taxon>
        <taxon>Anopheles</taxon>
    </lineage>
</organism>
<accession>A0A182U6G7</accession>
<keyword evidence="3" id="KW-1185">Reference proteome</keyword>
<reference evidence="3" key="1">
    <citation type="submission" date="2014-01" db="EMBL/GenBank/DDBJ databases">
        <title>The Genome Sequence of Anopheles melas CM1001059_A (V2).</title>
        <authorList>
            <consortium name="The Broad Institute Genomics Platform"/>
            <person name="Neafsey D.E."/>
            <person name="Besansky N."/>
            <person name="Howell P."/>
            <person name="Walton C."/>
            <person name="Young S.K."/>
            <person name="Zeng Q."/>
            <person name="Gargeya S."/>
            <person name="Fitzgerald M."/>
            <person name="Haas B."/>
            <person name="Abouelleil A."/>
            <person name="Allen A.W."/>
            <person name="Alvarado L."/>
            <person name="Arachchi H.M."/>
            <person name="Berlin A.M."/>
            <person name="Chapman S.B."/>
            <person name="Gainer-Dewar J."/>
            <person name="Goldberg J."/>
            <person name="Griggs A."/>
            <person name="Gujja S."/>
            <person name="Hansen M."/>
            <person name="Howarth C."/>
            <person name="Imamovic A."/>
            <person name="Ireland A."/>
            <person name="Larimer J."/>
            <person name="McCowan C."/>
            <person name="Murphy C."/>
            <person name="Pearson M."/>
            <person name="Poon T.W."/>
            <person name="Priest M."/>
            <person name="Roberts A."/>
            <person name="Saif S."/>
            <person name="Shea T."/>
            <person name="Sisk P."/>
            <person name="Sykes S."/>
            <person name="Wortman J."/>
            <person name="Nusbaum C."/>
            <person name="Birren B."/>
        </authorList>
    </citation>
    <scope>NUCLEOTIDE SEQUENCE [LARGE SCALE GENOMIC DNA]</scope>
    <source>
        <strain evidence="3">CM1001059</strain>
    </source>
</reference>
<feature type="region of interest" description="Disordered" evidence="1">
    <location>
        <begin position="342"/>
        <end position="392"/>
    </location>
</feature>
<name>A0A182U6G7_9DIPT</name>
<feature type="compositionally biased region" description="Polar residues" evidence="1">
    <location>
        <begin position="190"/>
        <end position="200"/>
    </location>
</feature>
<feature type="compositionally biased region" description="Polar residues" evidence="1">
    <location>
        <begin position="86"/>
        <end position="104"/>
    </location>
</feature>
<proteinExistence type="predicted"/>
<dbReference type="EnsemblMetazoa" id="AMEC014794-RA">
    <property type="protein sequence ID" value="AMEC014794-PA"/>
    <property type="gene ID" value="AMEC014794"/>
</dbReference>
<feature type="compositionally biased region" description="Polar residues" evidence="1">
    <location>
        <begin position="68"/>
        <end position="77"/>
    </location>
</feature>
<feature type="region of interest" description="Disordered" evidence="1">
    <location>
        <begin position="434"/>
        <end position="481"/>
    </location>
</feature>
<reference evidence="2" key="2">
    <citation type="submission" date="2020-05" db="UniProtKB">
        <authorList>
            <consortium name="EnsemblMetazoa"/>
        </authorList>
    </citation>
    <scope>IDENTIFICATION</scope>
    <source>
        <strain evidence="2">CM1001059</strain>
    </source>
</reference>
<feature type="compositionally biased region" description="Low complexity" evidence="1">
    <location>
        <begin position="213"/>
        <end position="223"/>
    </location>
</feature>
<feature type="region of interest" description="Disordered" evidence="1">
    <location>
        <begin position="534"/>
        <end position="559"/>
    </location>
</feature>
<dbReference type="VEuPathDB" id="VectorBase:AMEC014794"/>
<evidence type="ECO:0000313" key="2">
    <source>
        <dbReference type="EnsemblMetazoa" id="AMEC014794-PA"/>
    </source>
</evidence>
<dbReference type="AlphaFoldDB" id="A0A182U6G7"/>
<protein>
    <submittedName>
        <fullName evidence="2">Uncharacterized protein</fullName>
    </submittedName>
</protein>
<feature type="region of interest" description="Disordered" evidence="1">
    <location>
        <begin position="22"/>
        <end position="104"/>
    </location>
</feature>
<feature type="compositionally biased region" description="Basic and acidic residues" evidence="1">
    <location>
        <begin position="357"/>
        <end position="373"/>
    </location>
</feature>
<feature type="compositionally biased region" description="Acidic residues" evidence="1">
    <location>
        <begin position="456"/>
        <end position="466"/>
    </location>
</feature>